<evidence type="ECO:0000313" key="3">
    <source>
        <dbReference type="Proteomes" id="UP000190888"/>
    </source>
</evidence>
<accession>A0A1T4L663</accession>
<dbReference type="InterPro" id="IPR037053">
    <property type="entry name" value="Phage_tail_collar_dom_sf"/>
</dbReference>
<dbReference type="Proteomes" id="UP000190888">
    <property type="component" value="Unassembled WGS sequence"/>
</dbReference>
<evidence type="ECO:0000259" key="1">
    <source>
        <dbReference type="Pfam" id="PF07484"/>
    </source>
</evidence>
<dbReference type="Pfam" id="PF07484">
    <property type="entry name" value="Collar"/>
    <property type="match status" value="1"/>
</dbReference>
<name>A0A1T4L663_9BACT</name>
<evidence type="ECO:0000313" key="2">
    <source>
        <dbReference type="EMBL" id="SJZ50070.1"/>
    </source>
</evidence>
<dbReference type="SUPFAM" id="SSF88874">
    <property type="entry name" value="Receptor-binding domain of short tail fibre protein gp12"/>
    <property type="match status" value="1"/>
</dbReference>
<dbReference type="STRING" id="413434.SAMN04488132_102318"/>
<gene>
    <name evidence="2" type="ORF">SAMN04488132_102318</name>
</gene>
<feature type="domain" description="Phage tail collar" evidence="1">
    <location>
        <begin position="6"/>
        <end position="62"/>
    </location>
</feature>
<proteinExistence type="predicted"/>
<protein>
    <submittedName>
        <fullName evidence="2">Microcystin-dependent protein</fullName>
    </submittedName>
</protein>
<dbReference type="AlphaFoldDB" id="A0A1T4L663"/>
<dbReference type="OrthoDB" id="9810174at2"/>
<organism evidence="2 3">
    <name type="scientific">Sediminibacterium ginsengisoli</name>
    <dbReference type="NCBI Taxonomy" id="413434"/>
    <lineage>
        <taxon>Bacteria</taxon>
        <taxon>Pseudomonadati</taxon>
        <taxon>Bacteroidota</taxon>
        <taxon>Chitinophagia</taxon>
        <taxon>Chitinophagales</taxon>
        <taxon>Chitinophagaceae</taxon>
        <taxon>Sediminibacterium</taxon>
    </lineage>
</organism>
<dbReference type="EMBL" id="FUWH01000002">
    <property type="protein sequence ID" value="SJZ50070.1"/>
    <property type="molecule type" value="Genomic_DNA"/>
</dbReference>
<dbReference type="RefSeq" id="WP_078830272.1">
    <property type="nucleotide sequence ID" value="NZ_FUWH01000002.1"/>
</dbReference>
<keyword evidence="3" id="KW-1185">Reference proteome</keyword>
<sequence length="179" mass="18051">MDNYVGEIRLFAGSYAPVGWAICNGASISVSGNPGLFALIGTTYGGDGVNTFNLPDLRGRVPVSFGVISGGTNNYVLGQTGGAVSVTIDESTMPAHNHAMVASTAPATTTSPNGAVLAQSNGAGGTYSAVDFYNPAAANGTLDTATVVNTGGAGSHNNLMPYVVMNFIIALSGNFPMRP</sequence>
<dbReference type="InterPro" id="IPR011083">
    <property type="entry name" value="Phage_tail_collar_dom"/>
</dbReference>
<dbReference type="Gene3D" id="3.90.1340.10">
    <property type="entry name" value="Phage tail collar domain"/>
    <property type="match status" value="1"/>
</dbReference>
<reference evidence="2 3" key="1">
    <citation type="submission" date="2017-02" db="EMBL/GenBank/DDBJ databases">
        <authorList>
            <person name="Peterson S.W."/>
        </authorList>
    </citation>
    <scope>NUCLEOTIDE SEQUENCE [LARGE SCALE GENOMIC DNA]</scope>
    <source>
        <strain evidence="2 3">DSM 22335</strain>
    </source>
</reference>